<sequence length="157" mass="17790">MLWPNSVEFLVLQSGVSEILPSGRKRLKSDGCGWKRQDSGSFRWGNQESRRGEYICGWIVLIFSLFGLREVNFDLPVGIQGNYRQRPVKNKVPVPPDRISKITGWCLILWSYSIVYLVLRSGEANFYLPAANSSSAPGKKTRFQFPRPDIHKSRAGG</sequence>
<organism evidence="2">
    <name type="scientific">Culex pipiens</name>
    <name type="common">House mosquito</name>
    <dbReference type="NCBI Taxonomy" id="7175"/>
    <lineage>
        <taxon>Eukaryota</taxon>
        <taxon>Metazoa</taxon>
        <taxon>Ecdysozoa</taxon>
        <taxon>Arthropoda</taxon>
        <taxon>Hexapoda</taxon>
        <taxon>Insecta</taxon>
        <taxon>Pterygota</taxon>
        <taxon>Neoptera</taxon>
        <taxon>Endopterygota</taxon>
        <taxon>Diptera</taxon>
        <taxon>Nematocera</taxon>
        <taxon>Culicoidea</taxon>
        <taxon>Culicidae</taxon>
        <taxon>Culicinae</taxon>
        <taxon>Culicini</taxon>
        <taxon>Culex</taxon>
        <taxon>Culex</taxon>
    </lineage>
</organism>
<evidence type="ECO:0000256" key="1">
    <source>
        <dbReference type="SAM" id="MobiDB-lite"/>
    </source>
</evidence>
<name>A0A8D8FZG1_CULPI</name>
<dbReference type="EMBL" id="HBUE01109421">
    <property type="protein sequence ID" value="CAG6488159.1"/>
    <property type="molecule type" value="Transcribed_RNA"/>
</dbReference>
<accession>A0A8D8FZG1</accession>
<reference evidence="2" key="1">
    <citation type="submission" date="2021-05" db="EMBL/GenBank/DDBJ databases">
        <authorList>
            <person name="Alioto T."/>
            <person name="Alioto T."/>
            <person name="Gomez Garrido J."/>
        </authorList>
    </citation>
    <scope>NUCLEOTIDE SEQUENCE</scope>
</reference>
<dbReference type="AlphaFoldDB" id="A0A8D8FZG1"/>
<proteinExistence type="predicted"/>
<feature type="region of interest" description="Disordered" evidence="1">
    <location>
        <begin position="132"/>
        <end position="157"/>
    </location>
</feature>
<protein>
    <submittedName>
        <fullName evidence="2">(northern house mosquito) hypothetical protein</fullName>
    </submittedName>
</protein>
<evidence type="ECO:0000313" key="2">
    <source>
        <dbReference type="EMBL" id="CAG6488159.1"/>
    </source>
</evidence>
<feature type="compositionally biased region" description="Basic and acidic residues" evidence="1">
    <location>
        <begin position="148"/>
        <end position="157"/>
    </location>
</feature>